<sequence length="314" mass="34083">MQSHTTANPIHSFNLFAVLFSAFLLLVSLPPSVHAETASNSSQFPTPFDSNANLNLTAPCLAFFKSFRNDSKFTNCKSFGFLLQNSVLFNVLSRNTTLLPSYLDKICESTSEACASIMTDYVQKIVRSDTCGPDLRVPNVYAYQAYIDFLTYPVMQDVGCSRDPTTGYYCYVDSLTYHPNVPSASPLPLPFQTESPTNSPANTTATSAQRLTTQLYWVPFGTKLANVTTTLCNSCNQQILTIYQTFSQVANTPLAELWPSVVTSTASKCGPQFLTSVNIALNTSAAAKTVGAGGGAWRWAVLLVAMVAGAGFRK</sequence>
<dbReference type="InterPro" id="IPR056146">
    <property type="entry name" value="DUF7729"/>
</dbReference>
<proteinExistence type="predicted"/>
<feature type="domain" description="DUF7729" evidence="2">
    <location>
        <begin position="43"/>
        <end position="200"/>
    </location>
</feature>
<name>A0A433Q3F3_9FUNG</name>
<feature type="signal peptide" evidence="1">
    <location>
        <begin position="1"/>
        <end position="35"/>
    </location>
</feature>
<evidence type="ECO:0000313" key="4">
    <source>
        <dbReference type="Proteomes" id="UP000274822"/>
    </source>
</evidence>
<accession>A0A433Q3F3</accession>
<feature type="chain" id="PRO_5019457364" description="DUF7729 domain-containing protein" evidence="1">
    <location>
        <begin position="36"/>
        <end position="314"/>
    </location>
</feature>
<dbReference type="Proteomes" id="UP000274822">
    <property type="component" value="Unassembled WGS sequence"/>
</dbReference>
<evidence type="ECO:0000259" key="2">
    <source>
        <dbReference type="Pfam" id="PF24855"/>
    </source>
</evidence>
<feature type="domain" description="DUF7729" evidence="2">
    <location>
        <begin position="206"/>
        <end position="275"/>
    </location>
</feature>
<gene>
    <name evidence="3" type="ORF">BC938DRAFT_473803</name>
</gene>
<dbReference type="Pfam" id="PF24855">
    <property type="entry name" value="DUF7729"/>
    <property type="match status" value="2"/>
</dbReference>
<reference evidence="3 4" key="1">
    <citation type="journal article" date="2018" name="New Phytol.">
        <title>Phylogenomics of Endogonaceae and evolution of mycorrhizas within Mucoromycota.</title>
        <authorList>
            <person name="Chang Y."/>
            <person name="Desiro A."/>
            <person name="Na H."/>
            <person name="Sandor L."/>
            <person name="Lipzen A."/>
            <person name="Clum A."/>
            <person name="Barry K."/>
            <person name="Grigoriev I.V."/>
            <person name="Martin F.M."/>
            <person name="Stajich J.E."/>
            <person name="Smith M.E."/>
            <person name="Bonito G."/>
            <person name="Spatafora J.W."/>
        </authorList>
    </citation>
    <scope>NUCLEOTIDE SEQUENCE [LARGE SCALE GENOMIC DNA]</scope>
    <source>
        <strain evidence="3 4">AD002</strain>
    </source>
</reference>
<dbReference type="PANTHER" id="PTHR39460">
    <property type="entry name" value="EXPRESSED PROTEIN"/>
    <property type="match status" value="1"/>
</dbReference>
<dbReference type="PANTHER" id="PTHR39460:SF1">
    <property type="entry name" value="C6 TRANSCRIPTION FACTOR"/>
    <property type="match status" value="1"/>
</dbReference>
<evidence type="ECO:0000313" key="3">
    <source>
        <dbReference type="EMBL" id="RUS24306.1"/>
    </source>
</evidence>
<keyword evidence="1" id="KW-0732">Signal</keyword>
<dbReference type="EMBL" id="RBNJ01016446">
    <property type="protein sequence ID" value="RUS24306.1"/>
    <property type="molecule type" value="Genomic_DNA"/>
</dbReference>
<dbReference type="AlphaFoldDB" id="A0A433Q3F3"/>
<organism evidence="3 4">
    <name type="scientific">Jimgerdemannia flammicorona</name>
    <dbReference type="NCBI Taxonomy" id="994334"/>
    <lineage>
        <taxon>Eukaryota</taxon>
        <taxon>Fungi</taxon>
        <taxon>Fungi incertae sedis</taxon>
        <taxon>Mucoromycota</taxon>
        <taxon>Mucoromycotina</taxon>
        <taxon>Endogonomycetes</taxon>
        <taxon>Endogonales</taxon>
        <taxon>Endogonaceae</taxon>
        <taxon>Jimgerdemannia</taxon>
    </lineage>
</organism>
<comment type="caution">
    <text evidence="3">The sequence shown here is derived from an EMBL/GenBank/DDBJ whole genome shotgun (WGS) entry which is preliminary data.</text>
</comment>
<protein>
    <recommendedName>
        <fullName evidence="2">DUF7729 domain-containing protein</fullName>
    </recommendedName>
</protein>
<evidence type="ECO:0000256" key="1">
    <source>
        <dbReference type="SAM" id="SignalP"/>
    </source>
</evidence>
<keyword evidence="4" id="KW-1185">Reference proteome</keyword>